<feature type="domain" description="DUF403" evidence="1">
    <location>
        <begin position="1"/>
        <end position="308"/>
    </location>
</feature>
<dbReference type="PANTHER" id="PTHR34595:SF7">
    <property type="entry name" value="SLL1039 PROTEIN"/>
    <property type="match status" value="1"/>
</dbReference>
<name>A0A5C1NPW8_9GAMM</name>
<dbReference type="PANTHER" id="PTHR34595">
    <property type="entry name" value="BLR5612 PROTEIN"/>
    <property type="match status" value="1"/>
</dbReference>
<accession>A0A5C1NPW8</accession>
<dbReference type="Pfam" id="PF04168">
    <property type="entry name" value="Alpha-E"/>
    <property type="match status" value="1"/>
</dbReference>
<evidence type="ECO:0000313" key="2">
    <source>
        <dbReference type="EMBL" id="QEM83859.1"/>
    </source>
</evidence>
<dbReference type="KEGG" id="hbh:E4T21_01425"/>
<organism evidence="2 3">
    <name type="scientific">Halomonas binhaiensis</name>
    <dbReference type="NCBI Taxonomy" id="2562282"/>
    <lineage>
        <taxon>Bacteria</taxon>
        <taxon>Pseudomonadati</taxon>
        <taxon>Pseudomonadota</taxon>
        <taxon>Gammaproteobacteria</taxon>
        <taxon>Oceanospirillales</taxon>
        <taxon>Halomonadaceae</taxon>
        <taxon>Halomonas</taxon>
    </lineage>
</organism>
<proteinExistence type="predicted"/>
<dbReference type="EMBL" id="CP038437">
    <property type="protein sequence ID" value="QEM83859.1"/>
    <property type="molecule type" value="Genomic_DNA"/>
</dbReference>
<dbReference type="AlphaFoldDB" id="A0A5C1NPW8"/>
<keyword evidence="3" id="KW-1185">Reference proteome</keyword>
<evidence type="ECO:0000313" key="3">
    <source>
        <dbReference type="Proteomes" id="UP000324285"/>
    </source>
</evidence>
<dbReference type="OrthoDB" id="9803532at2"/>
<sequence>MLSRVAENLYWMARYVERAEDTARLVNVTNHLMLDLPRRQPLMWSAVVDITGGSEDFANLYDQPNDRNVMQFLCADQRNPGSILSALAQARENLRTTRDVVPREVWEATNQLYMTACAQSEAGLGHGRSELFLKQIISGCQMMRGLVEGTLSYGTARTFMVLGRQIERADMTTRILDVRSGSLLSRGPDDIRPFEHLQWMSVLKSLTAYQMYRQHVRLRVRATDVLTFLLQDQNLPRSVTRSLWDASRALMSLPRHERALAAVTQVRADVAEADVGGLVRSPEGLHDFINDLQIGLGDLHDAIRRTYFTPLEAALQMSAA</sequence>
<dbReference type="InterPro" id="IPR007296">
    <property type="entry name" value="DUF403"/>
</dbReference>
<dbReference type="Proteomes" id="UP000324285">
    <property type="component" value="Chromosome"/>
</dbReference>
<dbReference type="InterPro" id="IPR051680">
    <property type="entry name" value="ATP-dep_Glu-Cys_Ligase-2"/>
</dbReference>
<evidence type="ECO:0000259" key="1">
    <source>
        <dbReference type="Pfam" id="PF04168"/>
    </source>
</evidence>
<reference evidence="2" key="1">
    <citation type="submission" date="2021-02" db="EMBL/GenBank/DDBJ databases">
        <title>Strain Y2R2, a novel species of the genus Halomonas.</title>
        <authorList>
            <person name="Huang H."/>
        </authorList>
    </citation>
    <scope>NUCLEOTIDE SEQUENCE</scope>
    <source>
        <strain evidence="2">Y2R2</strain>
    </source>
</reference>
<gene>
    <name evidence="2" type="ORF">E4T21_01425</name>
</gene>
<protein>
    <submittedName>
        <fullName evidence="2">Alpha-E domain-containing protein</fullName>
    </submittedName>
</protein>